<evidence type="ECO:0000313" key="1">
    <source>
        <dbReference type="EMBL" id="OEH83382.1"/>
    </source>
</evidence>
<dbReference type="EMBL" id="MIEK01000008">
    <property type="protein sequence ID" value="OEH83382.1"/>
    <property type="molecule type" value="Genomic_DNA"/>
</dbReference>
<reference evidence="1 2" key="1">
    <citation type="submission" date="2016-09" db="EMBL/GenBank/DDBJ databases">
        <authorList>
            <person name="Capua I."/>
            <person name="De Benedictis P."/>
            <person name="Joannis T."/>
            <person name="Lombin L.H."/>
            <person name="Cattoli G."/>
        </authorList>
    </citation>
    <scope>NUCLEOTIDE SEQUENCE [LARGE SCALE GENOMIC DNA]</scope>
    <source>
        <strain evidence="1 2">LMG 25899</strain>
    </source>
</reference>
<comment type="caution">
    <text evidence="1">The sequence shown here is derived from an EMBL/GenBank/DDBJ whole genome shotgun (WGS) entry which is preliminary data.</text>
</comment>
<dbReference type="Proteomes" id="UP000095256">
    <property type="component" value="Unassembled WGS sequence"/>
</dbReference>
<proteinExistence type="predicted"/>
<evidence type="ECO:0000313" key="2">
    <source>
        <dbReference type="Proteomes" id="UP000095256"/>
    </source>
</evidence>
<gene>
    <name evidence="1" type="ORF">BCR26_09990</name>
</gene>
<evidence type="ECO:0008006" key="3">
    <source>
        <dbReference type="Google" id="ProtNLM"/>
    </source>
</evidence>
<dbReference type="RefSeq" id="WP_069697676.1">
    <property type="nucleotide sequence ID" value="NZ_JAGGMA010000017.1"/>
</dbReference>
<organism evidence="1 2">
    <name type="scientific">Enterococcus rivorum</name>
    <dbReference type="NCBI Taxonomy" id="762845"/>
    <lineage>
        <taxon>Bacteria</taxon>
        <taxon>Bacillati</taxon>
        <taxon>Bacillota</taxon>
        <taxon>Bacilli</taxon>
        <taxon>Lactobacillales</taxon>
        <taxon>Enterococcaceae</taxon>
        <taxon>Enterococcus</taxon>
    </lineage>
</organism>
<protein>
    <recommendedName>
        <fullName evidence="3">Transcriptional regulator TetR C-terminal Firmicutes type domain-containing protein</fullName>
    </recommendedName>
</protein>
<name>A0A1E5KZP9_9ENTE</name>
<accession>A0A1E5KZP9</accession>
<sequence length="129" mass="15302">MEAVIAQLKQEFSEKIDKVNLEDIDTVEAFLFIHLEILSQHEALYRNFISQRRLLGEQVNVCYLGIQSIFSHHFGLLLKEDIKVPLSMLFNTWLGLIHYYLNNDDLFGKEDIISKNRNQWIENYLKMIK</sequence>
<keyword evidence="2" id="KW-1185">Reference proteome</keyword>
<dbReference type="AlphaFoldDB" id="A0A1E5KZP9"/>
<dbReference type="STRING" id="762845.BCR26_09990"/>